<keyword evidence="3" id="KW-1185">Reference proteome</keyword>
<reference evidence="2 3" key="1">
    <citation type="submission" date="2018-10" db="EMBL/GenBank/DDBJ databases">
        <title>Oceanobacillus sp. YLB-02 draft genome.</title>
        <authorList>
            <person name="Yu L."/>
        </authorList>
    </citation>
    <scope>NUCLEOTIDE SEQUENCE [LARGE SCALE GENOMIC DNA]</scope>
    <source>
        <strain evidence="2 3">YLB-02</strain>
    </source>
</reference>
<dbReference type="PROSITE" id="PS51186">
    <property type="entry name" value="GNAT"/>
    <property type="match status" value="1"/>
</dbReference>
<sequence length="181" mass="20958">MKLNPIEFYIRNLSYTIRSAKENDAKNLSEIRLQIDGETENLDREKGEAYIDEVGFKKLIKEDTESAHNIFLVCEVNGRIVGFSRCEGNQLKRMYHKVEFGVCVLKDFWGYGIGTNFLKETIRWADSTEIKKITLSVLETNEKAILLYKNYGFVEEGILIKDKLLSDGSYYNTVIMGRFNE</sequence>
<dbReference type="InterPro" id="IPR016181">
    <property type="entry name" value="Acyl_CoA_acyltransferase"/>
</dbReference>
<dbReference type="AlphaFoldDB" id="A0A498DBT7"/>
<evidence type="ECO:0000313" key="3">
    <source>
        <dbReference type="Proteomes" id="UP000270219"/>
    </source>
</evidence>
<keyword evidence="2" id="KW-0808">Transferase</keyword>
<dbReference type="RefSeq" id="WP_121521645.1">
    <property type="nucleotide sequence ID" value="NZ_RCHR01000001.1"/>
</dbReference>
<dbReference type="OrthoDB" id="948250at2"/>
<accession>A0A498DBT7</accession>
<dbReference type="PANTHER" id="PTHR43415">
    <property type="entry name" value="SPERMIDINE N(1)-ACETYLTRANSFERASE"/>
    <property type="match status" value="1"/>
</dbReference>
<evidence type="ECO:0000259" key="1">
    <source>
        <dbReference type="PROSITE" id="PS51186"/>
    </source>
</evidence>
<dbReference type="InterPro" id="IPR000182">
    <property type="entry name" value="GNAT_dom"/>
</dbReference>
<dbReference type="EMBL" id="RCHR01000001">
    <property type="protein sequence ID" value="RLL48491.1"/>
    <property type="molecule type" value="Genomic_DNA"/>
</dbReference>
<feature type="domain" description="N-acetyltransferase" evidence="1">
    <location>
        <begin position="15"/>
        <end position="181"/>
    </location>
</feature>
<protein>
    <submittedName>
        <fullName evidence="2">GNAT family N-acetyltransferase</fullName>
    </submittedName>
</protein>
<dbReference type="GO" id="GO:0016747">
    <property type="term" value="F:acyltransferase activity, transferring groups other than amino-acyl groups"/>
    <property type="evidence" value="ECO:0007669"/>
    <property type="project" value="InterPro"/>
</dbReference>
<organism evidence="2 3">
    <name type="scientific">Oceanobacillus piezotolerans</name>
    <dbReference type="NCBI Taxonomy" id="2448030"/>
    <lineage>
        <taxon>Bacteria</taxon>
        <taxon>Bacillati</taxon>
        <taxon>Bacillota</taxon>
        <taxon>Bacilli</taxon>
        <taxon>Bacillales</taxon>
        <taxon>Bacillaceae</taxon>
        <taxon>Oceanobacillus</taxon>
    </lineage>
</organism>
<dbReference type="SUPFAM" id="SSF55729">
    <property type="entry name" value="Acyl-CoA N-acyltransferases (Nat)"/>
    <property type="match status" value="1"/>
</dbReference>
<name>A0A498DBT7_9BACI</name>
<comment type="caution">
    <text evidence="2">The sequence shown here is derived from an EMBL/GenBank/DDBJ whole genome shotgun (WGS) entry which is preliminary data.</text>
</comment>
<evidence type="ECO:0000313" key="2">
    <source>
        <dbReference type="EMBL" id="RLL48491.1"/>
    </source>
</evidence>
<dbReference type="Gene3D" id="3.40.630.30">
    <property type="match status" value="1"/>
</dbReference>
<dbReference type="Pfam" id="PF00583">
    <property type="entry name" value="Acetyltransf_1"/>
    <property type="match status" value="1"/>
</dbReference>
<dbReference type="Proteomes" id="UP000270219">
    <property type="component" value="Unassembled WGS sequence"/>
</dbReference>
<dbReference type="CDD" id="cd04301">
    <property type="entry name" value="NAT_SF"/>
    <property type="match status" value="1"/>
</dbReference>
<gene>
    <name evidence="2" type="ORF">D8M04_04335</name>
</gene>
<proteinExistence type="predicted"/>
<dbReference type="PANTHER" id="PTHR43415:SF3">
    <property type="entry name" value="GNAT-FAMILY ACETYLTRANSFERASE"/>
    <property type="match status" value="1"/>
</dbReference>